<evidence type="ECO:0000256" key="1">
    <source>
        <dbReference type="SAM" id="MobiDB-lite"/>
    </source>
</evidence>
<name>A0ABU3L8S7_9FLAO</name>
<evidence type="ECO:0000256" key="2">
    <source>
        <dbReference type="SAM" id="SignalP"/>
    </source>
</evidence>
<keyword evidence="4" id="KW-1185">Reference proteome</keyword>
<organism evidence="3 4">
    <name type="scientific">Pricia mediterranea</name>
    <dbReference type="NCBI Taxonomy" id="3076079"/>
    <lineage>
        <taxon>Bacteria</taxon>
        <taxon>Pseudomonadati</taxon>
        <taxon>Bacteroidota</taxon>
        <taxon>Flavobacteriia</taxon>
        <taxon>Flavobacteriales</taxon>
        <taxon>Flavobacteriaceae</taxon>
        <taxon>Pricia</taxon>
    </lineage>
</organism>
<proteinExistence type="predicted"/>
<accession>A0ABU3L8S7</accession>
<feature type="compositionally biased region" description="Polar residues" evidence="1">
    <location>
        <begin position="29"/>
        <end position="43"/>
    </location>
</feature>
<gene>
    <name evidence="3" type="ORF">RQM65_13220</name>
</gene>
<reference evidence="3 4" key="1">
    <citation type="submission" date="2023-09" db="EMBL/GenBank/DDBJ databases">
        <title>Novel taxa isolated from Blanes Bay.</title>
        <authorList>
            <person name="Rey-Velasco X."/>
            <person name="Lucena T."/>
        </authorList>
    </citation>
    <scope>NUCLEOTIDE SEQUENCE [LARGE SCALE GENOMIC DNA]</scope>
    <source>
        <strain evidence="3 4">S334</strain>
    </source>
</reference>
<keyword evidence="2" id="KW-0732">Signal</keyword>
<dbReference type="Proteomes" id="UP001250656">
    <property type="component" value="Unassembled WGS sequence"/>
</dbReference>
<evidence type="ECO:0000313" key="4">
    <source>
        <dbReference type="Proteomes" id="UP001250656"/>
    </source>
</evidence>
<comment type="caution">
    <text evidence="3">The sequence shown here is derived from an EMBL/GenBank/DDBJ whole genome shotgun (WGS) entry which is preliminary data.</text>
</comment>
<dbReference type="PROSITE" id="PS51257">
    <property type="entry name" value="PROKAR_LIPOPROTEIN"/>
    <property type="match status" value="1"/>
</dbReference>
<feature type="signal peptide" evidence="2">
    <location>
        <begin position="1"/>
        <end position="22"/>
    </location>
</feature>
<feature type="region of interest" description="Disordered" evidence="1">
    <location>
        <begin position="28"/>
        <end position="52"/>
    </location>
</feature>
<dbReference type="EMBL" id="JAVTTP010000001">
    <property type="protein sequence ID" value="MDT7829628.1"/>
    <property type="molecule type" value="Genomic_DNA"/>
</dbReference>
<feature type="chain" id="PRO_5046393127" evidence="2">
    <location>
        <begin position="23"/>
        <end position="247"/>
    </location>
</feature>
<evidence type="ECO:0000313" key="3">
    <source>
        <dbReference type="EMBL" id="MDT7829628.1"/>
    </source>
</evidence>
<dbReference type="RefSeq" id="WP_314015689.1">
    <property type="nucleotide sequence ID" value="NZ_JAVTTP010000001.1"/>
</dbReference>
<sequence length="247" mass="28318">MKKTTKMKYLATIGLSALVLLASCKSEPKNQANDAGPSSTAETVESENQKKEQSILEKIASANGIENWPRVEELKFTFNVDREGNPHFERSWIWKPKTNEISAMTAEDTLIYNRNEMDSTVQKTNANFINDKFWLLAPINFKWDEQSIVTEHTMETEAPISSETMQKLTVTYDDQGGYTPGDAYDVYFGDDYIVREWVYRKGNQAEPSLITTWEDYTEKGGLKIAEMHQNEEGDFKLYFTDVEVTTE</sequence>
<protein>
    <submittedName>
        <fullName evidence="3">Uncharacterized protein</fullName>
    </submittedName>
</protein>